<dbReference type="Pfam" id="PF00353">
    <property type="entry name" value="HemolysinCabind"/>
    <property type="match status" value="3"/>
</dbReference>
<dbReference type="InterPro" id="IPR001343">
    <property type="entry name" value="Hemolysn_Ca-bd"/>
</dbReference>
<dbReference type="GO" id="GO:0005509">
    <property type="term" value="F:calcium ion binding"/>
    <property type="evidence" value="ECO:0007669"/>
    <property type="project" value="InterPro"/>
</dbReference>
<dbReference type="Gene3D" id="1.10.3130.20">
    <property type="entry name" value="Phycobilisome linker domain"/>
    <property type="match status" value="1"/>
</dbReference>
<dbReference type="Gene3D" id="2.150.10.10">
    <property type="entry name" value="Serralysin-like metalloprotease, C-terminal"/>
    <property type="match status" value="1"/>
</dbReference>
<evidence type="ECO:0000259" key="1">
    <source>
        <dbReference type="Pfam" id="PF13946"/>
    </source>
</evidence>
<dbReference type="OrthoDB" id="480426at2"/>
<dbReference type="PRINTS" id="PR00313">
    <property type="entry name" value="CABNDNGRPT"/>
</dbReference>
<feature type="domain" description="DUF4214" evidence="1">
    <location>
        <begin position="65"/>
        <end position="130"/>
    </location>
</feature>
<dbReference type="RefSeq" id="WP_135188175.1">
    <property type="nucleotide sequence ID" value="NZ_SPUM01000016.1"/>
</dbReference>
<dbReference type="Pfam" id="PF13946">
    <property type="entry name" value="DUF4214"/>
    <property type="match status" value="1"/>
</dbReference>
<organism evidence="2 3">
    <name type="scientific">Massilia horti</name>
    <dbReference type="NCBI Taxonomy" id="2562153"/>
    <lineage>
        <taxon>Bacteria</taxon>
        <taxon>Pseudomonadati</taxon>
        <taxon>Pseudomonadota</taxon>
        <taxon>Betaproteobacteria</taxon>
        <taxon>Burkholderiales</taxon>
        <taxon>Oxalobacteraceae</taxon>
        <taxon>Telluria group</taxon>
        <taxon>Massilia</taxon>
    </lineage>
</organism>
<dbReference type="Proteomes" id="UP000297258">
    <property type="component" value="Unassembled WGS sequence"/>
</dbReference>
<keyword evidence="3" id="KW-1185">Reference proteome</keyword>
<protein>
    <submittedName>
        <fullName evidence="2">DUF4214 domain-containing protein</fullName>
    </submittedName>
</protein>
<evidence type="ECO:0000313" key="3">
    <source>
        <dbReference type="Proteomes" id="UP000297258"/>
    </source>
</evidence>
<dbReference type="InterPro" id="IPR025282">
    <property type="entry name" value="DUF4214"/>
</dbReference>
<name>A0A4Y9T9S7_9BURK</name>
<evidence type="ECO:0000313" key="2">
    <source>
        <dbReference type="EMBL" id="TFW35093.1"/>
    </source>
</evidence>
<proteinExistence type="predicted"/>
<dbReference type="InterPro" id="IPR038255">
    <property type="entry name" value="PBS_linker_sf"/>
</dbReference>
<dbReference type="InterPro" id="IPR011049">
    <property type="entry name" value="Serralysin-like_metalloprot_C"/>
</dbReference>
<dbReference type="AlphaFoldDB" id="A0A4Y9T9S7"/>
<dbReference type="EMBL" id="SPUM01000016">
    <property type="protein sequence ID" value="TFW35093.1"/>
    <property type="molecule type" value="Genomic_DNA"/>
</dbReference>
<dbReference type="SUPFAM" id="SSF51120">
    <property type="entry name" value="beta-Roll"/>
    <property type="match status" value="1"/>
</dbReference>
<gene>
    <name evidence="2" type="ORF">E4O92_02505</name>
</gene>
<sequence>MAAQDYAQIVQTLYVTYFGRPADYFGMANFSAQLDAMKAPKTMAELDAALNADKTGKSALTALVNSFNTSKEATDMYGTDTSPLGVSKFVEAIYLHVLNRAPDTEGWKFWTDAIASGAQPRGTAAAAIANGALNNTTPQGLLDAKTVTNKIAVAGDFTSSLISVAQINAYSGDAAAAVARDMLAAVDYATNTTNYHATVVATVDVLVNAATPGKTYTLTTGIDILTGTMGDDVFNAPADANGAMTFSSLDKINGGAGNDTLNIVGKDVDLFSAAGATVTNVETVNLVSTGWIDGDVSSWTGVNQLNLTAAEKIGHTSAVTAGATTNVTVANALDGVWLAGGKNVTVTAAKSNTAEIKVQDAAGTVTITNNGSGAVKAGVAGAPVTGAVNVTAASGAITVVGGTTINATASQAVALATRTAHTDAASDANDANDLALADTDTAGKAKTAAQKVVTDLAALVAAIDLATNVSANQSKALSIGLATTTAYKAGAITMAQKMQIDAAFAAGLATTPAAAQAAAKAIVTPLQTAAAAAKAAAEAADLLNDANALAAKTAADAVVAADVAKAGQVGGVNVTATTNTALASATIKGNYGATNQVTDASATHSTLTTVTLENAGNSTLTGLALTKVSAKGMTGDVTVVNGTASHTQNFTLEGITAGTYTDAAATTVNVVSNGTAVNKLTLSTAQATKVNLTGAAGLNFGTATIGASTAEIDASGSSGAITIAIGEGQKYVGGSGTDTVTVGANAAAQTATVDGGAGSADQLIVTNNAAFAGAAAAKFLNFEVLRLNTGVTADISKFTGSTFTSVILDGNVTVSNLNATQAGAITIQGGTQILDIGVKDATLVGNLDTVNITNNKANATLAAPTIAGVEQVNINGSKSITIGSLTGMTAITGMKFTGSGKVDVTTGALALNVNTVIDASASTGTVKVNAAAATANGLKIIGSNTKDSDLTANGLKSTLIAGNGNNKFTSGAGDDTIVSGHGNNTINAGAGNNTITVGNGNNTITTTGGNNTIVAGNGMNVITTGAGNDIITVGTGYNLVTGGAGADIITFGAHAAGVTNGIVMTAAGETLSVATTAAMATKATTDLAGIDIVIGMQAGDTIDLSALSASFTGALVTSIGGATGATASIVRGFYDTETHKFVASATGTDSMVVYDADGAGVGTDIEGIILVGYQGAASAAGGIITLG</sequence>
<accession>A0A4Y9T9S7</accession>
<comment type="caution">
    <text evidence="2">The sequence shown here is derived from an EMBL/GenBank/DDBJ whole genome shotgun (WGS) entry which is preliminary data.</text>
</comment>
<reference evidence="2 3" key="1">
    <citation type="submission" date="2019-03" db="EMBL/GenBank/DDBJ databases">
        <title>Draft genome of Massilia hortus sp. nov., a novel bacterial species of the Oxalobacteraceae family.</title>
        <authorList>
            <person name="Peta V."/>
            <person name="Raths R."/>
            <person name="Bucking H."/>
        </authorList>
    </citation>
    <scope>NUCLEOTIDE SEQUENCE [LARGE SCALE GENOMIC DNA]</scope>
    <source>
        <strain evidence="2 3">ONC3</strain>
    </source>
</reference>